<evidence type="ECO:0000256" key="1">
    <source>
        <dbReference type="ARBA" id="ARBA00007596"/>
    </source>
</evidence>
<dbReference type="GO" id="GO:1990904">
    <property type="term" value="C:ribonucleoprotein complex"/>
    <property type="evidence" value="ECO:0007669"/>
    <property type="project" value="UniProtKB-KW"/>
</dbReference>
<evidence type="ECO:0000313" key="7">
    <source>
        <dbReference type="Proteomes" id="UP000230778"/>
    </source>
</evidence>
<organism evidence="6 7">
    <name type="scientific">Candidatus Nealsonbacteria bacterium CG18_big_fil_WC_8_21_14_2_50_37_10</name>
    <dbReference type="NCBI Taxonomy" id="1974717"/>
    <lineage>
        <taxon>Bacteria</taxon>
        <taxon>Candidatus Nealsoniibacteriota</taxon>
    </lineage>
</organism>
<sequence length="54" mass="6693">MAVKKKPFIKLQCQECKRINYFTHKSKKIVEKKLELKKYCKWCRKHTVHKETKK</sequence>
<dbReference type="InterPro" id="IPR038584">
    <property type="entry name" value="Ribosomal_bL33_sf"/>
</dbReference>
<dbReference type="HAMAP" id="MF_00294">
    <property type="entry name" value="Ribosomal_bL33"/>
    <property type="match status" value="1"/>
</dbReference>
<comment type="similarity">
    <text evidence="1 5">Belongs to the bacterial ribosomal protein bL33 family.</text>
</comment>
<keyword evidence="2 5" id="KW-0689">Ribosomal protein</keyword>
<evidence type="ECO:0000256" key="2">
    <source>
        <dbReference type="ARBA" id="ARBA00022980"/>
    </source>
</evidence>
<evidence type="ECO:0000256" key="5">
    <source>
        <dbReference type="HAMAP-Rule" id="MF_00294"/>
    </source>
</evidence>
<protein>
    <recommendedName>
        <fullName evidence="4 5">Large ribosomal subunit protein bL33</fullName>
    </recommendedName>
</protein>
<dbReference type="NCBIfam" id="NF001860">
    <property type="entry name" value="PRK00595.1"/>
    <property type="match status" value="1"/>
</dbReference>
<reference evidence="6 7" key="1">
    <citation type="submission" date="2017-09" db="EMBL/GenBank/DDBJ databases">
        <title>Depth-based differentiation of microbial function through sediment-hosted aquifers and enrichment of novel symbionts in the deep terrestrial subsurface.</title>
        <authorList>
            <person name="Probst A.J."/>
            <person name="Ladd B."/>
            <person name="Jarett J.K."/>
            <person name="Geller-Mcgrath D.E."/>
            <person name="Sieber C.M."/>
            <person name="Emerson J.B."/>
            <person name="Anantharaman K."/>
            <person name="Thomas B.C."/>
            <person name="Malmstrom R."/>
            <person name="Stieglmeier M."/>
            <person name="Klingl A."/>
            <person name="Woyke T."/>
            <person name="Ryan C.M."/>
            <person name="Banfield J.F."/>
        </authorList>
    </citation>
    <scope>NUCLEOTIDE SEQUENCE [LARGE SCALE GENOMIC DNA]</scope>
    <source>
        <strain evidence="6">CG18_big_fil_WC_8_21_14_2_50_37_10</strain>
    </source>
</reference>
<dbReference type="GO" id="GO:0005737">
    <property type="term" value="C:cytoplasm"/>
    <property type="evidence" value="ECO:0007669"/>
    <property type="project" value="UniProtKB-ARBA"/>
</dbReference>
<dbReference type="InterPro" id="IPR011332">
    <property type="entry name" value="Ribosomal_zn-bd"/>
</dbReference>
<dbReference type="GO" id="GO:0005840">
    <property type="term" value="C:ribosome"/>
    <property type="evidence" value="ECO:0007669"/>
    <property type="project" value="UniProtKB-KW"/>
</dbReference>
<dbReference type="SUPFAM" id="SSF57829">
    <property type="entry name" value="Zn-binding ribosomal proteins"/>
    <property type="match status" value="1"/>
</dbReference>
<dbReference type="InterPro" id="IPR001705">
    <property type="entry name" value="Ribosomal_bL33"/>
</dbReference>
<comment type="caution">
    <text evidence="6">The sequence shown here is derived from an EMBL/GenBank/DDBJ whole genome shotgun (WGS) entry which is preliminary data.</text>
</comment>
<evidence type="ECO:0000313" key="6">
    <source>
        <dbReference type="EMBL" id="PIQ06328.1"/>
    </source>
</evidence>
<dbReference type="GO" id="GO:0003735">
    <property type="term" value="F:structural constituent of ribosome"/>
    <property type="evidence" value="ECO:0007669"/>
    <property type="project" value="InterPro"/>
</dbReference>
<evidence type="ECO:0000256" key="4">
    <source>
        <dbReference type="ARBA" id="ARBA00035176"/>
    </source>
</evidence>
<dbReference type="Proteomes" id="UP000230778">
    <property type="component" value="Unassembled WGS sequence"/>
</dbReference>
<gene>
    <name evidence="5 6" type="primary">rpmG</name>
    <name evidence="6" type="ORF">COW72_02065</name>
</gene>
<dbReference type="GO" id="GO:0006412">
    <property type="term" value="P:translation"/>
    <property type="evidence" value="ECO:0007669"/>
    <property type="project" value="UniProtKB-UniRule"/>
</dbReference>
<dbReference type="EMBL" id="PCUC01000113">
    <property type="protein sequence ID" value="PIQ06328.1"/>
    <property type="molecule type" value="Genomic_DNA"/>
</dbReference>
<dbReference type="AlphaFoldDB" id="A0A2H0FI00"/>
<proteinExistence type="inferred from homology"/>
<evidence type="ECO:0000256" key="3">
    <source>
        <dbReference type="ARBA" id="ARBA00023274"/>
    </source>
</evidence>
<dbReference type="Pfam" id="PF00471">
    <property type="entry name" value="Ribosomal_L33"/>
    <property type="match status" value="1"/>
</dbReference>
<dbReference type="NCBIfam" id="NF001764">
    <property type="entry name" value="PRK00504.1"/>
    <property type="match status" value="1"/>
</dbReference>
<dbReference type="NCBIfam" id="TIGR01023">
    <property type="entry name" value="rpmG_bact"/>
    <property type="match status" value="1"/>
</dbReference>
<dbReference type="Gene3D" id="2.20.28.120">
    <property type="entry name" value="Ribosomal protein L33"/>
    <property type="match status" value="1"/>
</dbReference>
<keyword evidence="3 5" id="KW-0687">Ribonucleoprotein</keyword>
<name>A0A2H0FI00_9BACT</name>
<accession>A0A2H0FI00</accession>